<gene>
    <name evidence="4" type="ORF">C7B46_17215</name>
</gene>
<evidence type="ECO:0000313" key="5">
    <source>
        <dbReference type="Proteomes" id="UP000242972"/>
    </source>
</evidence>
<dbReference type="InterPro" id="IPR036291">
    <property type="entry name" value="NAD(P)-bd_dom_sf"/>
</dbReference>
<dbReference type="Pfam" id="PF02719">
    <property type="entry name" value="Polysacc_synt_2"/>
    <property type="match status" value="1"/>
</dbReference>
<evidence type="ECO:0000256" key="1">
    <source>
        <dbReference type="ARBA" id="ARBA00007430"/>
    </source>
</evidence>
<keyword evidence="2" id="KW-1133">Transmembrane helix</keyword>
<dbReference type="InterPro" id="IPR003869">
    <property type="entry name" value="Polysac_CapD-like"/>
</dbReference>
<dbReference type="PANTHER" id="PTHR43318">
    <property type="entry name" value="UDP-N-ACETYLGLUCOSAMINE 4,6-DEHYDRATASE"/>
    <property type="match status" value="1"/>
</dbReference>
<dbReference type="EMBL" id="PXYW01000068">
    <property type="protein sequence ID" value="PSR31080.1"/>
    <property type="molecule type" value="Genomic_DNA"/>
</dbReference>
<comment type="similarity">
    <text evidence="1">Belongs to the polysaccharide synthase family.</text>
</comment>
<evidence type="ECO:0000313" key="4">
    <source>
        <dbReference type="EMBL" id="PSR31080.1"/>
    </source>
</evidence>
<organism evidence="4 5">
    <name type="scientific">Sulfobacillus benefaciens</name>
    <dbReference type="NCBI Taxonomy" id="453960"/>
    <lineage>
        <taxon>Bacteria</taxon>
        <taxon>Bacillati</taxon>
        <taxon>Bacillota</taxon>
        <taxon>Clostridia</taxon>
        <taxon>Eubacteriales</taxon>
        <taxon>Clostridiales Family XVII. Incertae Sedis</taxon>
        <taxon>Sulfobacillus</taxon>
    </lineage>
</organism>
<feature type="transmembrane region" description="Helical" evidence="2">
    <location>
        <begin position="12"/>
        <end position="34"/>
    </location>
</feature>
<evidence type="ECO:0000259" key="3">
    <source>
        <dbReference type="Pfam" id="PF02719"/>
    </source>
</evidence>
<feature type="domain" description="Polysaccharide biosynthesis protein CapD-like" evidence="3">
    <location>
        <begin position="286"/>
        <end position="568"/>
    </location>
</feature>
<dbReference type="Pfam" id="PF13727">
    <property type="entry name" value="CoA_binding_3"/>
    <property type="match status" value="1"/>
</dbReference>
<dbReference type="Proteomes" id="UP000242972">
    <property type="component" value="Unassembled WGS sequence"/>
</dbReference>
<dbReference type="SUPFAM" id="SSF51735">
    <property type="entry name" value="NAD(P)-binding Rossmann-fold domains"/>
    <property type="match status" value="2"/>
</dbReference>
<feature type="transmembrane region" description="Helical" evidence="2">
    <location>
        <begin position="80"/>
        <end position="103"/>
    </location>
</feature>
<feature type="transmembrane region" description="Helical" evidence="2">
    <location>
        <begin position="46"/>
        <end position="68"/>
    </location>
</feature>
<dbReference type="CDD" id="cd05237">
    <property type="entry name" value="UDP_invert_4-6DH_SDR_e"/>
    <property type="match status" value="1"/>
</dbReference>
<dbReference type="PANTHER" id="PTHR43318:SF1">
    <property type="entry name" value="POLYSACCHARIDE BIOSYNTHESIS PROTEIN EPSC-RELATED"/>
    <property type="match status" value="1"/>
</dbReference>
<name>A0A2T2X9B3_9FIRM</name>
<evidence type="ECO:0000256" key="2">
    <source>
        <dbReference type="SAM" id="Phobius"/>
    </source>
</evidence>
<keyword evidence="2" id="KW-0472">Membrane</keyword>
<feature type="transmembrane region" description="Helical" evidence="2">
    <location>
        <begin position="109"/>
        <end position="129"/>
    </location>
</feature>
<sequence length="632" mass="70441">MSQRIRVYLKILFAMAMDAGMINVSMYLAMYLRFDVPHIPAVYLQPYLHVAVFFTLATIVLFWIMRIYHRLWQYAGSRDAQVLIGAILGSAVLLGASLFLVGASHYPRGVYLLYVLFALALVGGWRFLLRSYYDFTWIPRSLNAPRILIVGAGKAGQLVAQELSRHPEVGIAIGFLDDDQLKRGMQIGALKVLGTTPQLRQVARDHGVDQVLFAIPSAAGSVLRPLVEECRRIGVKVRTLPAINQMIGGQVLVSQIRDVQIEDLLQREPATVDLAEIAGYVTGRTVMVTGAGGTIGSELARQVALFAPKNLILLGLDETSIFDIDRELRTRHPELSIVPVVADLRDQQRLEQVLSKTRPQVIFHAAAHKHVPLMEVQPPEAIRNNVQGLWQLIDMSHRLKVETFVFISTDKAVNPTSVYGTTKRIGEMLINIYAKHSSTRFVTVRFGNVLGSRGSVIPIFQQQISQGGPVTITHPDMVRYFMTVAEACQLVIQAGAMGLGGEIFVLDMGEPIRILDLASNLIRLSGLKPGQDIDIVVTGLRPGEKLYEELLTREDQTQATKHERIFVHNGQNFDHERVLPLMELLVEAAQNDDERRIRHLLREIVPEYQPMAPVPLVRDGDLGQGGRIRVSH</sequence>
<protein>
    <submittedName>
        <fullName evidence="4">Polysaccharide biosynthesis protein</fullName>
    </submittedName>
</protein>
<dbReference type="Gene3D" id="3.40.50.720">
    <property type="entry name" value="NAD(P)-binding Rossmann-like Domain"/>
    <property type="match status" value="2"/>
</dbReference>
<accession>A0A2T2X9B3</accession>
<keyword evidence="2" id="KW-0812">Transmembrane</keyword>
<reference evidence="4 5" key="1">
    <citation type="journal article" date="2014" name="BMC Genomics">
        <title>Comparison of environmental and isolate Sulfobacillus genomes reveals diverse carbon, sulfur, nitrogen, and hydrogen metabolisms.</title>
        <authorList>
            <person name="Justice N.B."/>
            <person name="Norman A."/>
            <person name="Brown C.T."/>
            <person name="Singh A."/>
            <person name="Thomas B.C."/>
            <person name="Banfield J.F."/>
        </authorList>
    </citation>
    <scope>NUCLEOTIDE SEQUENCE [LARGE SCALE GENOMIC DNA]</scope>
    <source>
        <strain evidence="4">AMDSBA4</strain>
    </source>
</reference>
<proteinExistence type="inferred from homology"/>
<dbReference type="AlphaFoldDB" id="A0A2T2X9B3"/>
<dbReference type="InterPro" id="IPR051203">
    <property type="entry name" value="Polysaccharide_Synthase-Rel"/>
</dbReference>
<comment type="caution">
    <text evidence="4">The sequence shown here is derived from an EMBL/GenBank/DDBJ whole genome shotgun (WGS) entry which is preliminary data.</text>
</comment>